<proteinExistence type="predicted"/>
<feature type="region of interest" description="Disordered" evidence="1">
    <location>
        <begin position="41"/>
        <end position="137"/>
    </location>
</feature>
<keyword evidence="3" id="KW-1185">Reference proteome</keyword>
<evidence type="ECO:0000313" key="3">
    <source>
        <dbReference type="Proteomes" id="UP001180020"/>
    </source>
</evidence>
<dbReference type="EMBL" id="JAUJYO010000001">
    <property type="protein sequence ID" value="KAK1325974.1"/>
    <property type="molecule type" value="Genomic_DNA"/>
</dbReference>
<reference evidence="2" key="2">
    <citation type="submission" date="2023-06" db="EMBL/GenBank/DDBJ databases">
        <authorList>
            <person name="Ma L."/>
            <person name="Liu K.-W."/>
            <person name="Li Z."/>
            <person name="Hsiao Y.-Y."/>
            <person name="Qi Y."/>
            <person name="Fu T."/>
            <person name="Tang G."/>
            <person name="Zhang D."/>
            <person name="Sun W.-H."/>
            <person name="Liu D.-K."/>
            <person name="Li Y."/>
            <person name="Chen G.-Z."/>
            <person name="Liu X.-D."/>
            <person name="Liao X.-Y."/>
            <person name="Jiang Y.-T."/>
            <person name="Yu X."/>
            <person name="Hao Y."/>
            <person name="Huang J."/>
            <person name="Zhao X.-W."/>
            <person name="Ke S."/>
            <person name="Chen Y.-Y."/>
            <person name="Wu W.-L."/>
            <person name="Hsu J.-L."/>
            <person name="Lin Y.-F."/>
            <person name="Huang M.-D."/>
            <person name="Li C.-Y."/>
            <person name="Huang L."/>
            <person name="Wang Z.-W."/>
            <person name="Zhao X."/>
            <person name="Zhong W.-Y."/>
            <person name="Peng D.-H."/>
            <person name="Ahmad S."/>
            <person name="Lan S."/>
            <person name="Zhang J.-S."/>
            <person name="Tsai W.-C."/>
            <person name="Van De Peer Y."/>
            <person name="Liu Z.-J."/>
        </authorList>
    </citation>
    <scope>NUCLEOTIDE SEQUENCE</scope>
    <source>
        <strain evidence="2">CP</strain>
        <tissue evidence="2">Leaves</tissue>
    </source>
</reference>
<comment type="caution">
    <text evidence="2">The sequence shown here is derived from an EMBL/GenBank/DDBJ whole genome shotgun (WGS) entry which is preliminary data.</text>
</comment>
<reference evidence="2" key="1">
    <citation type="journal article" date="2023" name="Nat. Commun.">
        <title>Diploid and tetraploid genomes of Acorus and the evolution of monocots.</title>
        <authorList>
            <person name="Ma L."/>
            <person name="Liu K.W."/>
            <person name="Li Z."/>
            <person name="Hsiao Y.Y."/>
            <person name="Qi Y."/>
            <person name="Fu T."/>
            <person name="Tang G.D."/>
            <person name="Zhang D."/>
            <person name="Sun W.H."/>
            <person name="Liu D.K."/>
            <person name="Li Y."/>
            <person name="Chen G.Z."/>
            <person name="Liu X.D."/>
            <person name="Liao X.Y."/>
            <person name="Jiang Y.T."/>
            <person name="Yu X."/>
            <person name="Hao Y."/>
            <person name="Huang J."/>
            <person name="Zhao X.W."/>
            <person name="Ke S."/>
            <person name="Chen Y.Y."/>
            <person name="Wu W.L."/>
            <person name="Hsu J.L."/>
            <person name="Lin Y.F."/>
            <person name="Huang M.D."/>
            <person name="Li C.Y."/>
            <person name="Huang L."/>
            <person name="Wang Z.W."/>
            <person name="Zhao X."/>
            <person name="Zhong W.Y."/>
            <person name="Peng D.H."/>
            <person name="Ahmad S."/>
            <person name="Lan S."/>
            <person name="Zhang J.S."/>
            <person name="Tsai W.C."/>
            <person name="Van de Peer Y."/>
            <person name="Liu Z.J."/>
        </authorList>
    </citation>
    <scope>NUCLEOTIDE SEQUENCE</scope>
    <source>
        <strain evidence="2">CP</strain>
    </source>
</reference>
<evidence type="ECO:0000256" key="1">
    <source>
        <dbReference type="SAM" id="MobiDB-lite"/>
    </source>
</evidence>
<organism evidence="2 3">
    <name type="scientific">Acorus calamus</name>
    <name type="common">Sweet flag</name>
    <dbReference type="NCBI Taxonomy" id="4465"/>
    <lineage>
        <taxon>Eukaryota</taxon>
        <taxon>Viridiplantae</taxon>
        <taxon>Streptophyta</taxon>
        <taxon>Embryophyta</taxon>
        <taxon>Tracheophyta</taxon>
        <taxon>Spermatophyta</taxon>
        <taxon>Magnoliopsida</taxon>
        <taxon>Liliopsida</taxon>
        <taxon>Acoraceae</taxon>
        <taxon>Acorus</taxon>
    </lineage>
</organism>
<accession>A0AAV9FMD1</accession>
<sequence>MDLKEIGGMDGIWTDEMHVSFLNCVEASFVKAMLRTTADRGFSSAAAASPPRNRLDRYLPDSADSTCCPARGGGGKSGVHRAQVRRDSRWRPYNASQDQVVPQFEREEEDQADSRCETRVAVRMPVKSGSSTEDERA</sequence>
<gene>
    <name evidence="2" type="ORF">QJS10_CPA01g02432</name>
</gene>
<name>A0AAV9FMD1_ACOCL</name>
<dbReference type="Proteomes" id="UP001180020">
    <property type="component" value="Unassembled WGS sequence"/>
</dbReference>
<evidence type="ECO:0000313" key="2">
    <source>
        <dbReference type="EMBL" id="KAK1325974.1"/>
    </source>
</evidence>
<protein>
    <submittedName>
        <fullName evidence="2">Uncharacterized protein</fullName>
    </submittedName>
</protein>
<dbReference type="AlphaFoldDB" id="A0AAV9FMD1"/>